<gene>
    <name evidence="9" type="ORF">MNBD_GAMMA18-704</name>
</gene>
<evidence type="ECO:0000256" key="5">
    <source>
        <dbReference type="ARBA" id="ARBA00022679"/>
    </source>
</evidence>
<dbReference type="Gene3D" id="3.20.20.80">
    <property type="entry name" value="Glycosidases"/>
    <property type="match status" value="1"/>
</dbReference>
<evidence type="ECO:0000256" key="6">
    <source>
        <dbReference type="ARBA" id="ARBA00023277"/>
    </source>
</evidence>
<evidence type="ECO:0000256" key="7">
    <source>
        <dbReference type="ARBA" id="ARBA00031423"/>
    </source>
</evidence>
<sequence>MLAPDDTRRRAGVLLHPTSLPGGDLGADAYRFVEFLQHSGATLWQMLPTGPTHADGSPYQCLSVNAGNELLISLEGLVEQGWLQSEQLEAKRQLGDCAMRRACLSDACRCFLATADESQRQAFNAFCESHHHWLHDFALYRALRQIHRLCSWVDFPAPLRDREPEALAQAAIGLEDSLLRVKFEQYIFFLQWQTLKTFAQERGVLLFGDMPIFVAHDSAEVWAHRKYFLLDDQGQPIVVAGVPPDYFSETGQRWGNPLYNWQVMADDGYQWWIERLRIQMELFDVVRIDHFRGFEAYWEIPSHEETAINGHWVKGPGNALFEAITEALGSLPLVAEDLGLITPEVHALRERFQLPGMKILQFAFDGGSGNSYLPHNHEICSVVYTGTHDNDTSCGWFNGLSAEQKTRVMEYLGCPAEEMPWPLVRAALASVALWSVIPMQDILALDSSDRMNIPGTSEGNWTWRFDWHQLQPDRQAHFAHLVALYGR</sequence>
<comment type="similarity">
    <text evidence="2">Belongs to the disproportionating enzyme family.</text>
</comment>
<dbReference type="EMBL" id="UOFP01000122">
    <property type="protein sequence ID" value="VAW86100.1"/>
    <property type="molecule type" value="Genomic_DNA"/>
</dbReference>
<dbReference type="NCBIfam" id="TIGR00217">
    <property type="entry name" value="malQ"/>
    <property type="match status" value="1"/>
</dbReference>
<name>A0A3B0ZAU3_9ZZZZ</name>
<comment type="catalytic activity">
    <reaction evidence="1">
        <text>Transfers a segment of a (1-&gt;4)-alpha-D-glucan to a new position in an acceptor, which may be glucose or a (1-&gt;4)-alpha-D-glucan.</text>
        <dbReference type="EC" id="2.4.1.25"/>
    </reaction>
</comment>
<dbReference type="SUPFAM" id="SSF51445">
    <property type="entry name" value="(Trans)glycosidases"/>
    <property type="match status" value="1"/>
</dbReference>
<dbReference type="InterPro" id="IPR017853">
    <property type="entry name" value="GH"/>
</dbReference>
<evidence type="ECO:0000256" key="1">
    <source>
        <dbReference type="ARBA" id="ARBA00000439"/>
    </source>
</evidence>
<keyword evidence="5 9" id="KW-0808">Transferase</keyword>
<evidence type="ECO:0000256" key="3">
    <source>
        <dbReference type="ARBA" id="ARBA00012560"/>
    </source>
</evidence>
<dbReference type="Pfam" id="PF02446">
    <property type="entry name" value="Glyco_hydro_77"/>
    <property type="match status" value="1"/>
</dbReference>
<keyword evidence="6" id="KW-0119">Carbohydrate metabolism</keyword>
<dbReference type="PANTHER" id="PTHR32438">
    <property type="entry name" value="4-ALPHA-GLUCANOTRANSFERASE DPE1, CHLOROPLASTIC/AMYLOPLASTIC"/>
    <property type="match status" value="1"/>
</dbReference>
<dbReference type="AlphaFoldDB" id="A0A3B0ZAU3"/>
<dbReference type="NCBIfam" id="NF011080">
    <property type="entry name" value="PRK14508.1-3"/>
    <property type="match status" value="1"/>
</dbReference>
<organism evidence="9">
    <name type="scientific">hydrothermal vent metagenome</name>
    <dbReference type="NCBI Taxonomy" id="652676"/>
    <lineage>
        <taxon>unclassified sequences</taxon>
        <taxon>metagenomes</taxon>
        <taxon>ecological metagenomes</taxon>
    </lineage>
</organism>
<dbReference type="PANTHER" id="PTHR32438:SF5">
    <property type="entry name" value="4-ALPHA-GLUCANOTRANSFERASE DPE1, CHLOROPLASTIC_AMYLOPLASTIC"/>
    <property type="match status" value="1"/>
</dbReference>
<evidence type="ECO:0000256" key="4">
    <source>
        <dbReference type="ARBA" id="ARBA00022676"/>
    </source>
</evidence>
<evidence type="ECO:0000256" key="8">
    <source>
        <dbReference type="ARBA" id="ARBA00031501"/>
    </source>
</evidence>
<proteinExistence type="inferred from homology"/>
<dbReference type="GO" id="GO:0005975">
    <property type="term" value="P:carbohydrate metabolic process"/>
    <property type="evidence" value="ECO:0007669"/>
    <property type="project" value="InterPro"/>
</dbReference>
<protein>
    <recommendedName>
        <fullName evidence="3">4-alpha-glucanotransferase</fullName>
        <ecNumber evidence="3">2.4.1.25</ecNumber>
    </recommendedName>
    <alternativeName>
        <fullName evidence="7">Amylomaltase</fullName>
    </alternativeName>
    <alternativeName>
        <fullName evidence="8">Disproportionating enzyme</fullName>
    </alternativeName>
</protein>
<evidence type="ECO:0000313" key="9">
    <source>
        <dbReference type="EMBL" id="VAW86100.1"/>
    </source>
</evidence>
<evidence type="ECO:0000256" key="2">
    <source>
        <dbReference type="ARBA" id="ARBA00005684"/>
    </source>
</evidence>
<reference evidence="9" key="1">
    <citation type="submission" date="2018-06" db="EMBL/GenBank/DDBJ databases">
        <authorList>
            <person name="Zhirakovskaya E."/>
        </authorList>
    </citation>
    <scope>NUCLEOTIDE SEQUENCE</scope>
</reference>
<keyword evidence="4 9" id="KW-0328">Glycosyltransferase</keyword>
<accession>A0A3B0ZAU3</accession>
<dbReference type="EC" id="2.4.1.25" evidence="3"/>
<dbReference type="InterPro" id="IPR003385">
    <property type="entry name" value="Glyco_hydro_77"/>
</dbReference>
<dbReference type="GO" id="GO:0004134">
    <property type="term" value="F:4-alpha-glucanotransferase activity"/>
    <property type="evidence" value="ECO:0007669"/>
    <property type="project" value="UniProtKB-EC"/>
</dbReference>